<protein>
    <submittedName>
        <fullName evidence="2">FeoB-associated Cys-rich membrane protein</fullName>
    </submittedName>
</protein>
<dbReference type="EMBL" id="JAPDPJ010000044">
    <property type="protein sequence ID" value="MCW3788101.1"/>
    <property type="molecule type" value="Genomic_DNA"/>
</dbReference>
<keyword evidence="1" id="KW-0812">Transmembrane</keyword>
<comment type="caution">
    <text evidence="2">The sequence shown here is derived from an EMBL/GenBank/DDBJ whole genome shotgun (WGS) entry which is preliminary data.</text>
</comment>
<evidence type="ECO:0000313" key="2">
    <source>
        <dbReference type="EMBL" id="MCW3788101.1"/>
    </source>
</evidence>
<keyword evidence="3" id="KW-1185">Reference proteome</keyword>
<feature type="transmembrane region" description="Helical" evidence="1">
    <location>
        <begin position="6"/>
        <end position="27"/>
    </location>
</feature>
<keyword evidence="1" id="KW-0472">Membrane</keyword>
<name>A0AAE3SG99_9BACT</name>
<proteinExistence type="predicted"/>
<gene>
    <name evidence="2" type="ORF">OM075_16610</name>
</gene>
<dbReference type="Proteomes" id="UP001209229">
    <property type="component" value="Unassembled WGS sequence"/>
</dbReference>
<dbReference type="AlphaFoldDB" id="A0AAE3SG99"/>
<dbReference type="RefSeq" id="WP_301191661.1">
    <property type="nucleotide sequence ID" value="NZ_JAPDPJ010000044.1"/>
</dbReference>
<accession>A0AAE3SG99</accession>
<organism evidence="2 3">
    <name type="scientific">Plebeiibacterium sediminum</name>
    <dbReference type="NCBI Taxonomy" id="2992112"/>
    <lineage>
        <taxon>Bacteria</taxon>
        <taxon>Pseudomonadati</taxon>
        <taxon>Bacteroidota</taxon>
        <taxon>Bacteroidia</taxon>
        <taxon>Marinilabiliales</taxon>
        <taxon>Marinilabiliaceae</taxon>
        <taxon>Plebeiibacterium</taxon>
    </lineage>
</organism>
<keyword evidence="1" id="KW-1133">Transmembrane helix</keyword>
<evidence type="ECO:0000256" key="1">
    <source>
        <dbReference type="SAM" id="Phobius"/>
    </source>
</evidence>
<evidence type="ECO:0000313" key="3">
    <source>
        <dbReference type="Proteomes" id="UP001209229"/>
    </source>
</evidence>
<sequence length="62" mass="6667">MIQEILMWLSVVGAFVYALFSLGKLIYNTSNNKGSVCSSGCGGCSAKRSLLKQIDHKSLKLG</sequence>
<reference evidence="2" key="1">
    <citation type="submission" date="2022-10" db="EMBL/GenBank/DDBJ databases">
        <authorList>
            <person name="Yu W.X."/>
        </authorList>
    </citation>
    <scope>NUCLEOTIDE SEQUENCE</scope>
    <source>
        <strain evidence="2">AAT</strain>
    </source>
</reference>